<dbReference type="PANTHER" id="PTHR36966:SF1">
    <property type="entry name" value="REP-ASSOCIATED TYROSINE TRANSPOSASE"/>
    <property type="match status" value="1"/>
</dbReference>
<dbReference type="GO" id="GO:0004803">
    <property type="term" value="F:transposase activity"/>
    <property type="evidence" value="ECO:0007669"/>
    <property type="project" value="InterPro"/>
</dbReference>
<dbReference type="PANTHER" id="PTHR36966">
    <property type="entry name" value="REP-ASSOCIATED TYROSINE TRANSPOSASE"/>
    <property type="match status" value="1"/>
</dbReference>
<dbReference type="GO" id="GO:0006313">
    <property type="term" value="P:DNA transposition"/>
    <property type="evidence" value="ECO:0007669"/>
    <property type="project" value="InterPro"/>
</dbReference>
<comment type="caution">
    <text evidence="2">The sequence shown here is derived from an EMBL/GenBank/DDBJ whole genome shotgun (WGS) entry which is preliminary data.</text>
</comment>
<dbReference type="SMART" id="SM01321">
    <property type="entry name" value="Y1_Tnp"/>
    <property type="match status" value="1"/>
</dbReference>
<evidence type="ECO:0000313" key="3">
    <source>
        <dbReference type="Proteomes" id="UP001310022"/>
    </source>
</evidence>
<accession>A0AAN4VU53</accession>
<name>A0AAN4VU53_9BACT</name>
<dbReference type="EMBL" id="BQKE01000001">
    <property type="protein sequence ID" value="GJM60036.1"/>
    <property type="molecule type" value="Genomic_DNA"/>
</dbReference>
<protein>
    <recommendedName>
        <fullName evidence="1">Transposase IS200-like domain-containing protein</fullName>
    </recommendedName>
</protein>
<feature type="domain" description="Transposase IS200-like" evidence="1">
    <location>
        <begin position="23"/>
        <end position="174"/>
    </location>
</feature>
<keyword evidence="3" id="KW-1185">Reference proteome</keyword>
<sequence>MPNLKYLNKYRIPSARWPAWDYRWPALYFITICTQHMRHYFGYIQSKKMHLSPIGAIAHVLWHEIPHHNPNTRLHEFIVMPNHIHGIIEILEEDSNSVQTEHALSLPNTPQPAQSRYQNIGHGSISTIIGGYKSAVTKHCNRLDYAFQWQRLYYDIVIRDRRAYENISNYIIRNPEKWNNDKFYRK</sequence>
<organism evidence="2 3">
    <name type="scientific">Persicobacter diffluens</name>
    <dbReference type="NCBI Taxonomy" id="981"/>
    <lineage>
        <taxon>Bacteria</taxon>
        <taxon>Pseudomonadati</taxon>
        <taxon>Bacteroidota</taxon>
        <taxon>Cytophagia</taxon>
        <taxon>Cytophagales</taxon>
        <taxon>Persicobacteraceae</taxon>
        <taxon>Persicobacter</taxon>
    </lineage>
</organism>
<evidence type="ECO:0000259" key="1">
    <source>
        <dbReference type="SMART" id="SM01321"/>
    </source>
</evidence>
<evidence type="ECO:0000313" key="2">
    <source>
        <dbReference type="EMBL" id="GJM60036.1"/>
    </source>
</evidence>
<gene>
    <name evidence="2" type="ORF">PEDI_05880</name>
</gene>
<dbReference type="Proteomes" id="UP001310022">
    <property type="component" value="Unassembled WGS sequence"/>
</dbReference>
<dbReference type="InterPro" id="IPR052715">
    <property type="entry name" value="RAYT_transposase"/>
</dbReference>
<proteinExistence type="predicted"/>
<dbReference type="InterPro" id="IPR036515">
    <property type="entry name" value="Transposase_17_sf"/>
</dbReference>
<dbReference type="Gene3D" id="3.30.70.1290">
    <property type="entry name" value="Transposase IS200-like"/>
    <property type="match status" value="1"/>
</dbReference>
<dbReference type="InterPro" id="IPR002686">
    <property type="entry name" value="Transposase_17"/>
</dbReference>
<dbReference type="AlphaFoldDB" id="A0AAN4VU53"/>
<dbReference type="SUPFAM" id="SSF143422">
    <property type="entry name" value="Transposase IS200-like"/>
    <property type="match status" value="1"/>
</dbReference>
<dbReference type="GO" id="GO:0043565">
    <property type="term" value="F:sequence-specific DNA binding"/>
    <property type="evidence" value="ECO:0007669"/>
    <property type="project" value="TreeGrafter"/>
</dbReference>
<reference evidence="2 3" key="1">
    <citation type="submission" date="2021-12" db="EMBL/GenBank/DDBJ databases">
        <title>Genome sequencing of bacteria with rrn-lacking chromosome and rrn-plasmid.</title>
        <authorList>
            <person name="Anda M."/>
            <person name="Iwasaki W."/>
        </authorList>
    </citation>
    <scope>NUCLEOTIDE SEQUENCE [LARGE SCALE GENOMIC DNA]</scope>
    <source>
        <strain evidence="2 3">NBRC 15940</strain>
    </source>
</reference>